<gene>
    <name evidence="2" type="ORF">FPRO_07590</name>
</gene>
<sequence length="45" mass="5115">MLVMFWLEVLVSGAARTLIVLGDRDMIKCEVMVMLLWKVPAIPIL</sequence>
<evidence type="ECO:0000313" key="3">
    <source>
        <dbReference type="Proteomes" id="UP000183971"/>
    </source>
</evidence>
<evidence type="ECO:0000256" key="1">
    <source>
        <dbReference type="SAM" id="SignalP"/>
    </source>
</evidence>
<protein>
    <submittedName>
        <fullName evidence="2">Uncharacterized protein</fullName>
    </submittedName>
</protein>
<accession>A0A1L7VSU6</accession>
<evidence type="ECO:0000313" key="2">
    <source>
        <dbReference type="EMBL" id="CZR43493.1"/>
    </source>
</evidence>
<feature type="signal peptide" evidence="1">
    <location>
        <begin position="1"/>
        <end position="16"/>
    </location>
</feature>
<organism evidence="2 3">
    <name type="scientific">Fusarium proliferatum (strain ET1)</name>
    <name type="common">Orchid endophyte fungus</name>
    <dbReference type="NCBI Taxonomy" id="1227346"/>
    <lineage>
        <taxon>Eukaryota</taxon>
        <taxon>Fungi</taxon>
        <taxon>Dikarya</taxon>
        <taxon>Ascomycota</taxon>
        <taxon>Pezizomycotina</taxon>
        <taxon>Sordariomycetes</taxon>
        <taxon>Hypocreomycetidae</taxon>
        <taxon>Hypocreales</taxon>
        <taxon>Nectriaceae</taxon>
        <taxon>Fusarium</taxon>
        <taxon>Fusarium fujikuroi species complex</taxon>
    </lineage>
</organism>
<name>A0A1L7VSU6_FUSPR</name>
<dbReference type="GeneID" id="42052469"/>
<keyword evidence="3" id="KW-1185">Reference proteome</keyword>
<dbReference type="AlphaFoldDB" id="A0A1L7VSU6"/>
<feature type="chain" id="PRO_5012792582" evidence="1">
    <location>
        <begin position="17"/>
        <end position="45"/>
    </location>
</feature>
<dbReference type="VEuPathDB" id="FungiDB:FPRO_07590"/>
<reference evidence="3" key="1">
    <citation type="journal article" date="2016" name="Genome Biol. Evol.">
        <title>Comparative 'omics' of the Fusarium fujikuroi species complex highlights differences in genetic potential and metabolite synthesis.</title>
        <authorList>
            <person name="Niehaus E.-M."/>
            <person name="Muensterkoetter M."/>
            <person name="Proctor R.H."/>
            <person name="Brown D.W."/>
            <person name="Sharon A."/>
            <person name="Idan Y."/>
            <person name="Oren-Young L."/>
            <person name="Sieber C.M."/>
            <person name="Novak O."/>
            <person name="Pencik A."/>
            <person name="Tarkowska D."/>
            <person name="Hromadova K."/>
            <person name="Freeman S."/>
            <person name="Maymon M."/>
            <person name="Elazar M."/>
            <person name="Youssef S.A."/>
            <person name="El-Shabrawy E.S.M."/>
            <person name="Shalaby A.B.A."/>
            <person name="Houterman P."/>
            <person name="Brock N.L."/>
            <person name="Burkhardt I."/>
            <person name="Tsavkelova E.A."/>
            <person name="Dickschat J.S."/>
            <person name="Galuszka P."/>
            <person name="Gueldener U."/>
            <person name="Tudzynski B."/>
        </authorList>
    </citation>
    <scope>NUCLEOTIDE SEQUENCE [LARGE SCALE GENOMIC DNA]</scope>
    <source>
        <strain evidence="3">ET1</strain>
    </source>
</reference>
<dbReference type="EMBL" id="FJOF01000007">
    <property type="protein sequence ID" value="CZR43493.1"/>
    <property type="molecule type" value="Genomic_DNA"/>
</dbReference>
<dbReference type="Proteomes" id="UP000183971">
    <property type="component" value="Unassembled WGS sequence"/>
</dbReference>
<comment type="caution">
    <text evidence="2">The sequence shown here is derived from an EMBL/GenBank/DDBJ whole genome shotgun (WGS) entry which is preliminary data.</text>
</comment>
<dbReference type="RefSeq" id="XP_031084084.1">
    <property type="nucleotide sequence ID" value="XM_031234336.1"/>
</dbReference>
<proteinExistence type="predicted"/>
<keyword evidence="1" id="KW-0732">Signal</keyword>